<sequence length="81" mass="8939">MPRANSDYSSLPPEAVLRLPDVLALVGLSRASVYAKVAEQRFPAPVKLTRHASGWRMGDVREWLADPVGWPLRNDNDAARG</sequence>
<dbReference type="EMBL" id="RXOL01000003">
    <property type="protein sequence ID" value="RVQ67113.1"/>
    <property type="molecule type" value="Genomic_DNA"/>
</dbReference>
<accession>A0A437GXI0</accession>
<reference evidence="1 2" key="1">
    <citation type="submission" date="2018-12" db="EMBL/GenBank/DDBJ databases">
        <title>Croceicoccus ponticola sp. nov., a lipolytic bacterium isolated from seawater.</title>
        <authorList>
            <person name="Yoon J.-H."/>
        </authorList>
    </citation>
    <scope>NUCLEOTIDE SEQUENCE [LARGE SCALE GENOMIC DNA]</scope>
    <source>
        <strain evidence="1 2">GM-16</strain>
    </source>
</reference>
<name>A0A437GXI0_9SPHN</name>
<keyword evidence="2" id="KW-1185">Reference proteome</keyword>
<proteinExistence type="predicted"/>
<gene>
    <name evidence="1" type="ORF">EKN06_09335</name>
</gene>
<comment type="caution">
    <text evidence="1">The sequence shown here is derived from an EMBL/GenBank/DDBJ whole genome shotgun (WGS) entry which is preliminary data.</text>
</comment>
<evidence type="ECO:0000313" key="2">
    <source>
        <dbReference type="Proteomes" id="UP000283003"/>
    </source>
</evidence>
<dbReference type="AlphaFoldDB" id="A0A437GXI0"/>
<dbReference type="InterPro" id="IPR010260">
    <property type="entry name" value="AlpA"/>
</dbReference>
<dbReference type="Pfam" id="PF05930">
    <property type="entry name" value="Phage_AlpA"/>
    <property type="match status" value="1"/>
</dbReference>
<dbReference type="Gene3D" id="1.10.238.160">
    <property type="match status" value="1"/>
</dbReference>
<dbReference type="OrthoDB" id="1525365at2"/>
<dbReference type="RefSeq" id="WP_127612623.1">
    <property type="nucleotide sequence ID" value="NZ_RXOL01000003.1"/>
</dbReference>
<organism evidence="1 2">
    <name type="scientific">Croceicoccus ponticola</name>
    <dbReference type="NCBI Taxonomy" id="2217664"/>
    <lineage>
        <taxon>Bacteria</taxon>
        <taxon>Pseudomonadati</taxon>
        <taxon>Pseudomonadota</taxon>
        <taxon>Alphaproteobacteria</taxon>
        <taxon>Sphingomonadales</taxon>
        <taxon>Erythrobacteraceae</taxon>
        <taxon>Croceicoccus</taxon>
    </lineage>
</organism>
<protein>
    <submittedName>
        <fullName evidence="1">AlpA family phage regulatory protein</fullName>
    </submittedName>
</protein>
<evidence type="ECO:0000313" key="1">
    <source>
        <dbReference type="EMBL" id="RVQ67113.1"/>
    </source>
</evidence>
<dbReference type="Proteomes" id="UP000283003">
    <property type="component" value="Unassembled WGS sequence"/>
</dbReference>